<dbReference type="AlphaFoldDB" id="A0A2P2QRX5"/>
<dbReference type="EMBL" id="GGEC01089266">
    <property type="protein sequence ID" value="MBX69750.1"/>
    <property type="molecule type" value="Transcribed_RNA"/>
</dbReference>
<sequence length="37" mass="4520">MWVQNMKIFKIILLIRKLLRHRVFDINQNDLIGVILN</sequence>
<proteinExistence type="predicted"/>
<accession>A0A2P2QRX5</accession>
<name>A0A2P2QRX5_RHIMU</name>
<organism evidence="1">
    <name type="scientific">Rhizophora mucronata</name>
    <name type="common">Asiatic mangrove</name>
    <dbReference type="NCBI Taxonomy" id="61149"/>
    <lineage>
        <taxon>Eukaryota</taxon>
        <taxon>Viridiplantae</taxon>
        <taxon>Streptophyta</taxon>
        <taxon>Embryophyta</taxon>
        <taxon>Tracheophyta</taxon>
        <taxon>Spermatophyta</taxon>
        <taxon>Magnoliopsida</taxon>
        <taxon>eudicotyledons</taxon>
        <taxon>Gunneridae</taxon>
        <taxon>Pentapetalae</taxon>
        <taxon>rosids</taxon>
        <taxon>fabids</taxon>
        <taxon>Malpighiales</taxon>
        <taxon>Rhizophoraceae</taxon>
        <taxon>Rhizophora</taxon>
    </lineage>
</organism>
<evidence type="ECO:0000313" key="1">
    <source>
        <dbReference type="EMBL" id="MBX69750.1"/>
    </source>
</evidence>
<protein>
    <submittedName>
        <fullName evidence="1">Uncharacterized protein</fullName>
    </submittedName>
</protein>
<reference evidence="1" key="1">
    <citation type="submission" date="2018-02" db="EMBL/GenBank/DDBJ databases">
        <title>Rhizophora mucronata_Transcriptome.</title>
        <authorList>
            <person name="Meera S.P."/>
            <person name="Sreeshan A."/>
            <person name="Augustine A."/>
        </authorList>
    </citation>
    <scope>NUCLEOTIDE SEQUENCE</scope>
    <source>
        <tissue evidence="1">Leaf</tissue>
    </source>
</reference>